<accession>A0ABY4XP98</accession>
<dbReference type="Proteomes" id="UP001055420">
    <property type="component" value="Chromosome"/>
</dbReference>
<reference evidence="3" key="1">
    <citation type="submission" date="2022-06" db="EMBL/GenBank/DDBJ databases">
        <title>Novel species in genus Dyadobacter.</title>
        <authorList>
            <person name="Ma C."/>
        </authorList>
    </citation>
    <scope>NUCLEOTIDE SEQUENCE</scope>
    <source>
        <strain evidence="3">CY22</strain>
    </source>
</reference>
<feature type="signal peptide" evidence="1">
    <location>
        <begin position="1"/>
        <end position="22"/>
    </location>
</feature>
<dbReference type="PROSITE" id="PS50206">
    <property type="entry name" value="RHODANESE_3"/>
    <property type="match status" value="1"/>
</dbReference>
<dbReference type="Gene3D" id="3.40.250.10">
    <property type="entry name" value="Rhodanese-like domain"/>
    <property type="match status" value="1"/>
</dbReference>
<gene>
    <name evidence="3" type="ORF">NFI80_05975</name>
</gene>
<dbReference type="RefSeq" id="WP_235158584.1">
    <property type="nucleotide sequence ID" value="NZ_CP098805.1"/>
</dbReference>
<dbReference type="SMART" id="SM00450">
    <property type="entry name" value="RHOD"/>
    <property type="match status" value="1"/>
</dbReference>
<dbReference type="PANTHER" id="PTHR43031">
    <property type="entry name" value="FAD-DEPENDENT OXIDOREDUCTASE"/>
    <property type="match status" value="1"/>
</dbReference>
<dbReference type="PANTHER" id="PTHR43031:SF1">
    <property type="entry name" value="PYRIDINE NUCLEOTIDE-DISULPHIDE OXIDOREDUCTASE"/>
    <property type="match status" value="1"/>
</dbReference>
<evidence type="ECO:0000313" key="3">
    <source>
        <dbReference type="EMBL" id="USJ32284.1"/>
    </source>
</evidence>
<dbReference type="InterPro" id="IPR050229">
    <property type="entry name" value="GlpE_sulfurtransferase"/>
</dbReference>
<keyword evidence="4" id="KW-1185">Reference proteome</keyword>
<protein>
    <submittedName>
        <fullName evidence="3">Rhodanese-like domain-containing protein</fullName>
    </submittedName>
</protein>
<dbReference type="SUPFAM" id="SSF52821">
    <property type="entry name" value="Rhodanese/Cell cycle control phosphatase"/>
    <property type="match status" value="1"/>
</dbReference>
<sequence>MSIKKSCIVIILLALSALSVTAQTQLTADEFESKVSGSQQVQLIDVRTAAEYQDGHLKSSKNVDYKSPDFKEQIKGFDKTKPVYVYCLSGARSALASKALVENGFGPVYELKGGYLKWSSSGKDGKLVTRKNGMMEEKDFRALLDSSL</sequence>
<dbReference type="Pfam" id="PF00581">
    <property type="entry name" value="Rhodanese"/>
    <property type="match status" value="1"/>
</dbReference>
<proteinExistence type="predicted"/>
<dbReference type="CDD" id="cd00158">
    <property type="entry name" value="RHOD"/>
    <property type="match status" value="1"/>
</dbReference>
<dbReference type="InterPro" id="IPR001763">
    <property type="entry name" value="Rhodanese-like_dom"/>
</dbReference>
<keyword evidence="1" id="KW-0732">Signal</keyword>
<organism evidence="3 4">
    <name type="scientific">Dyadobacter chenhuakuii</name>
    <dbReference type="NCBI Taxonomy" id="2909339"/>
    <lineage>
        <taxon>Bacteria</taxon>
        <taxon>Pseudomonadati</taxon>
        <taxon>Bacteroidota</taxon>
        <taxon>Cytophagia</taxon>
        <taxon>Cytophagales</taxon>
        <taxon>Spirosomataceae</taxon>
        <taxon>Dyadobacter</taxon>
    </lineage>
</organism>
<name>A0ABY4XP98_9BACT</name>
<dbReference type="InterPro" id="IPR036873">
    <property type="entry name" value="Rhodanese-like_dom_sf"/>
</dbReference>
<feature type="chain" id="PRO_5047193939" evidence="1">
    <location>
        <begin position="23"/>
        <end position="148"/>
    </location>
</feature>
<feature type="domain" description="Rhodanese" evidence="2">
    <location>
        <begin position="37"/>
        <end position="127"/>
    </location>
</feature>
<evidence type="ECO:0000313" key="4">
    <source>
        <dbReference type="Proteomes" id="UP001055420"/>
    </source>
</evidence>
<dbReference type="EMBL" id="CP098805">
    <property type="protein sequence ID" value="USJ32284.1"/>
    <property type="molecule type" value="Genomic_DNA"/>
</dbReference>
<evidence type="ECO:0000256" key="1">
    <source>
        <dbReference type="SAM" id="SignalP"/>
    </source>
</evidence>
<evidence type="ECO:0000259" key="2">
    <source>
        <dbReference type="PROSITE" id="PS50206"/>
    </source>
</evidence>